<name>A0A852ULT1_9ACTN</name>
<reference evidence="2 3" key="1">
    <citation type="submission" date="2020-07" db="EMBL/GenBank/DDBJ databases">
        <title>Sequencing the genomes of 1000 actinobacteria strains.</title>
        <authorList>
            <person name="Klenk H.-P."/>
        </authorList>
    </citation>
    <scope>NUCLEOTIDE SEQUENCE [LARGE SCALE GENOMIC DNA]</scope>
    <source>
        <strain evidence="2 3">DSM 45763</strain>
    </source>
</reference>
<dbReference type="InterPro" id="IPR049202">
    <property type="entry name" value="DUF6817"/>
</dbReference>
<organism evidence="2 3">
    <name type="scientific">Streptosporangium sandarakinum</name>
    <dbReference type="NCBI Taxonomy" id="1260955"/>
    <lineage>
        <taxon>Bacteria</taxon>
        <taxon>Bacillati</taxon>
        <taxon>Actinomycetota</taxon>
        <taxon>Actinomycetes</taxon>
        <taxon>Streptosporangiales</taxon>
        <taxon>Streptosporangiaceae</taxon>
        <taxon>Streptosporangium</taxon>
    </lineage>
</organism>
<protein>
    <recommendedName>
        <fullName evidence="1">DUF6817 domain-containing protein</fullName>
    </recommendedName>
</protein>
<feature type="domain" description="DUF6817" evidence="1">
    <location>
        <begin position="19"/>
        <end position="103"/>
    </location>
</feature>
<dbReference type="AlphaFoldDB" id="A0A852ULT1"/>
<sequence length="193" mass="21155">MTENQSVPAPADRCGIEDFLRSRDAADLPHPGGTLLEHLTRVRRRLADWGASHEIQVAGLCHAAYGTDGFARSLMGLGDRPVLAALIGERAEALVYLYASCDRTATYPRLGGDRRPVFRDRFTGADHDPATEDLRAFLEITAANELDVFEHDRELANRHGAGLRLVLEPVRHLLSAGAWEAVRRWPGGRGPAA</sequence>
<evidence type="ECO:0000259" key="1">
    <source>
        <dbReference type="Pfam" id="PF20680"/>
    </source>
</evidence>
<proteinExistence type="predicted"/>
<comment type="caution">
    <text evidence="2">The sequence shown here is derived from an EMBL/GenBank/DDBJ whole genome shotgun (WGS) entry which is preliminary data.</text>
</comment>
<accession>A0A852ULT1</accession>
<dbReference type="EMBL" id="JACCCO010000001">
    <property type="protein sequence ID" value="NYF38227.1"/>
    <property type="molecule type" value="Genomic_DNA"/>
</dbReference>
<dbReference type="RefSeq" id="WP_179818011.1">
    <property type="nucleotide sequence ID" value="NZ_JACCCO010000001.1"/>
</dbReference>
<evidence type="ECO:0000313" key="2">
    <source>
        <dbReference type="EMBL" id="NYF38227.1"/>
    </source>
</evidence>
<evidence type="ECO:0000313" key="3">
    <source>
        <dbReference type="Proteomes" id="UP000576393"/>
    </source>
</evidence>
<dbReference type="Pfam" id="PF20680">
    <property type="entry name" value="DUF6817"/>
    <property type="match status" value="1"/>
</dbReference>
<keyword evidence="3" id="KW-1185">Reference proteome</keyword>
<dbReference type="Proteomes" id="UP000576393">
    <property type="component" value="Unassembled WGS sequence"/>
</dbReference>
<gene>
    <name evidence="2" type="ORF">HDA43_000386</name>
</gene>